<keyword evidence="3" id="KW-1185">Reference proteome</keyword>
<dbReference type="EMBL" id="JXYA01000006">
    <property type="protein sequence ID" value="KJZ12102.1"/>
    <property type="molecule type" value="Genomic_DNA"/>
</dbReference>
<dbReference type="AlphaFoldDB" id="A0A0F4QZV8"/>
<keyword evidence="1" id="KW-0732">Signal</keyword>
<accession>A0A0F4QZV8</accession>
<dbReference type="Proteomes" id="UP000033452">
    <property type="component" value="Unassembled WGS sequence"/>
</dbReference>
<evidence type="ECO:0000313" key="3">
    <source>
        <dbReference type="Proteomes" id="UP000033452"/>
    </source>
</evidence>
<evidence type="ECO:0000313" key="2">
    <source>
        <dbReference type="EMBL" id="KJZ12102.1"/>
    </source>
</evidence>
<dbReference type="RefSeq" id="WP_046003536.1">
    <property type="nucleotide sequence ID" value="NZ_JXYA01000006.1"/>
</dbReference>
<feature type="signal peptide" evidence="1">
    <location>
        <begin position="1"/>
        <end position="19"/>
    </location>
</feature>
<proteinExistence type="predicted"/>
<sequence length="166" mass="17199">MLKKTSSTLALLVMSFGSAATTYQVDVNLVVERTPLQIAQATAMSFPELLVNEASKNGDACVSAATPPSNPISSALCNDANVGGNAAKFTVSGTPHAQVVYTFSAPDQTQDGLRFTLADRTAGAQLNASGSVDIAFAATIILDDKDVAINAPGTKSFTYDFVAAYQ</sequence>
<comment type="caution">
    <text evidence="2">The sequence shown here is derived from an EMBL/GenBank/DDBJ whole genome shotgun (WGS) entry which is preliminary data.</text>
</comment>
<feature type="chain" id="PRO_5002476011" evidence="1">
    <location>
        <begin position="20"/>
        <end position="166"/>
    </location>
</feature>
<dbReference type="PATRIC" id="fig|43658.5.peg.675"/>
<name>A0A0F4QZV8_9GAMM</name>
<protein>
    <submittedName>
        <fullName evidence="2">Uncharacterized protein</fullName>
    </submittedName>
</protein>
<evidence type="ECO:0000256" key="1">
    <source>
        <dbReference type="SAM" id="SignalP"/>
    </source>
</evidence>
<reference evidence="2 3" key="1">
    <citation type="journal article" date="2015" name="BMC Genomics">
        <title>Genome mining reveals unlocked bioactive potential of marine Gram-negative bacteria.</title>
        <authorList>
            <person name="Machado H."/>
            <person name="Sonnenschein E.C."/>
            <person name="Melchiorsen J."/>
            <person name="Gram L."/>
        </authorList>
    </citation>
    <scope>NUCLEOTIDE SEQUENCE [LARGE SCALE GENOMIC DNA]</scope>
    <source>
        <strain evidence="2 3">S2471</strain>
    </source>
</reference>
<organism evidence="2 3">
    <name type="scientific">Pseudoalteromonas rubra</name>
    <dbReference type="NCBI Taxonomy" id="43658"/>
    <lineage>
        <taxon>Bacteria</taxon>
        <taxon>Pseudomonadati</taxon>
        <taxon>Pseudomonadota</taxon>
        <taxon>Gammaproteobacteria</taxon>
        <taxon>Alteromonadales</taxon>
        <taxon>Pseudoalteromonadaceae</taxon>
        <taxon>Pseudoalteromonas</taxon>
    </lineage>
</organism>
<dbReference type="OrthoDB" id="6289706at2"/>
<gene>
    <name evidence="2" type="ORF">TW77_03235</name>
</gene>